<evidence type="ECO:0000313" key="3">
    <source>
        <dbReference type="EMBL" id="QGY42675.1"/>
    </source>
</evidence>
<dbReference type="Proteomes" id="UP000428260">
    <property type="component" value="Chromosome"/>
</dbReference>
<keyword evidence="4" id="KW-1185">Reference proteome</keyword>
<evidence type="ECO:0000259" key="2">
    <source>
        <dbReference type="Pfam" id="PF19313"/>
    </source>
</evidence>
<dbReference type="EMBL" id="CP046401">
    <property type="protein sequence ID" value="QGY42675.1"/>
    <property type="molecule type" value="Genomic_DNA"/>
</dbReference>
<evidence type="ECO:0000259" key="1">
    <source>
        <dbReference type="Pfam" id="PF06452"/>
    </source>
</evidence>
<accession>A0A6I6JIJ0</accession>
<organism evidence="3 4">
    <name type="scientific">Maribellus comscasis</name>
    <dbReference type="NCBI Taxonomy" id="2681766"/>
    <lineage>
        <taxon>Bacteria</taxon>
        <taxon>Pseudomonadati</taxon>
        <taxon>Bacteroidota</taxon>
        <taxon>Bacteroidia</taxon>
        <taxon>Marinilabiliales</taxon>
        <taxon>Prolixibacteraceae</taxon>
        <taxon>Maribellus</taxon>
    </lineage>
</organism>
<dbReference type="GO" id="GO:0016052">
    <property type="term" value="P:carbohydrate catabolic process"/>
    <property type="evidence" value="ECO:0007669"/>
    <property type="project" value="InterPro"/>
</dbReference>
<dbReference type="SUPFAM" id="SSF49344">
    <property type="entry name" value="CBD9-like"/>
    <property type="match status" value="1"/>
</dbReference>
<dbReference type="KEGG" id="mcos:GM418_03105"/>
<sequence length="895" mass="103210">MSFNINNRQNYRLMKYKIVPMIVGLLLVHLFTNSFSQNIDKKVFQTAFTKKAPEIDGLLNDSCWNNVEWGNDFIQTRPYENKPPSEKTAFKILYDDNNLYVFIRAYDSEPEKISRRMSRRDNFDGDMVGIIIDSYYDQQTAFSFTAMASGAKGDEAVTQDGNNWDESWNPVWYLKTTIDREGWCAEMRIPLSQLRFGKKTEHIWGIQLIRHIFRFEERSIWQFIPKGSPGEVHLYGELHGIRGIKPKRQIELLPYMVARMERFQKEEGNPFLDGKKSSISAGLDGKIAITNDLTLDFSINPDFGQVEADPSEVNLTAFETYFSERRPFFVEGKNIYQFRPSRTIVIHNMQADNLFYSRRIGRYPHNFLELADGEYAEVPEATTILGALKLSGKTKNGLSIGVLESVTANEKAVINNAGTRRKESVEPLTNYFVGRIQQDFDKGETTLGGIVTAVNRDITNPALNYLPKEAYTGGIDFSHSWKERTWYFTGNAEFSIVKGKEEAITGLQRSSARYFQRPDADYVSVDSSLTSLTGYGGTFKFGRYSDKKLQFETSITLRSPGLEFNDIGFMRYSDVIHHGSWLAYYIRDPFSIFNNFYLNTNYWMYWNFSGKRLSTFTNTNFNAQFKNRWRINGNFTRIGENISTNLLRGGPSFTLPGGLEMNLNVSTDQSKRLSLYGGNYQGIGDLKSYREQAYWMGVNFRPMNALSVSFNPEYSISERVLQYVETIQQVNEPARYIFAGIEQKTLSFTFRLNYTFTPELSLEYYGQPFVSAGKYSEFKHILEPDADKFKDRYHSFLNSEISYDAEKRSYTITENSSGSSIYSFDNPDYNFRQFRSNLVVRWEYLPGSTLFLVWSQGRTSTATNGTFSYGNDMSDLFGIDPHNVFLVKLSYWFSL</sequence>
<dbReference type="GO" id="GO:0030246">
    <property type="term" value="F:carbohydrate binding"/>
    <property type="evidence" value="ECO:0007669"/>
    <property type="project" value="InterPro"/>
</dbReference>
<dbReference type="CDD" id="cd09618">
    <property type="entry name" value="CBM9_like_2"/>
    <property type="match status" value="1"/>
</dbReference>
<dbReference type="AlphaFoldDB" id="A0A6I6JIJ0"/>
<reference evidence="3 4" key="1">
    <citation type="submission" date="2019-11" db="EMBL/GenBank/DDBJ databases">
        <authorList>
            <person name="Zheng R.K."/>
            <person name="Sun C.M."/>
        </authorList>
    </citation>
    <scope>NUCLEOTIDE SEQUENCE [LARGE SCALE GENOMIC DNA]</scope>
    <source>
        <strain evidence="3 4">WC007</strain>
    </source>
</reference>
<name>A0A6I6JIJ0_9BACT</name>
<evidence type="ECO:0000313" key="4">
    <source>
        <dbReference type="Proteomes" id="UP000428260"/>
    </source>
</evidence>
<dbReference type="InterPro" id="IPR045670">
    <property type="entry name" value="DUF5916"/>
</dbReference>
<dbReference type="Pfam" id="PF19313">
    <property type="entry name" value="DUF5916"/>
    <property type="match status" value="1"/>
</dbReference>
<feature type="domain" description="DUF5916" evidence="2">
    <location>
        <begin position="250"/>
        <end position="892"/>
    </location>
</feature>
<proteinExistence type="predicted"/>
<dbReference type="Gene3D" id="2.60.40.1190">
    <property type="match status" value="1"/>
</dbReference>
<protein>
    <submittedName>
        <fullName evidence="3">Uncharacterized protein</fullName>
    </submittedName>
</protein>
<gene>
    <name evidence="3" type="ORF">GM418_03105</name>
</gene>
<dbReference type="GO" id="GO:0004553">
    <property type="term" value="F:hydrolase activity, hydrolyzing O-glycosyl compounds"/>
    <property type="evidence" value="ECO:0007669"/>
    <property type="project" value="InterPro"/>
</dbReference>
<dbReference type="Pfam" id="PF06452">
    <property type="entry name" value="CBM9_1"/>
    <property type="match status" value="1"/>
</dbReference>
<dbReference type="InterPro" id="IPR010502">
    <property type="entry name" value="Carb-bd_dom_fam9"/>
</dbReference>
<feature type="domain" description="Carbohydrate-binding" evidence="1">
    <location>
        <begin position="55"/>
        <end position="201"/>
    </location>
</feature>